<evidence type="ECO:0000313" key="2">
    <source>
        <dbReference type="EMBL" id="PNI90423.1"/>
    </source>
</evidence>
<organism evidence="2 3">
    <name type="scientific">Pan troglodytes</name>
    <name type="common">Chimpanzee</name>
    <dbReference type="NCBI Taxonomy" id="9598"/>
    <lineage>
        <taxon>Eukaryota</taxon>
        <taxon>Metazoa</taxon>
        <taxon>Chordata</taxon>
        <taxon>Craniata</taxon>
        <taxon>Vertebrata</taxon>
        <taxon>Euteleostomi</taxon>
        <taxon>Mammalia</taxon>
        <taxon>Eutheria</taxon>
        <taxon>Euarchontoglires</taxon>
        <taxon>Primates</taxon>
        <taxon>Haplorrhini</taxon>
        <taxon>Catarrhini</taxon>
        <taxon>Hominidae</taxon>
        <taxon>Pan</taxon>
    </lineage>
</organism>
<evidence type="ECO:0000256" key="1">
    <source>
        <dbReference type="SAM" id="MobiDB-lite"/>
    </source>
</evidence>
<accession>A0A2J8Q2D5</accession>
<protein>
    <submittedName>
        <fullName evidence="2">Uncharacterized protein</fullName>
    </submittedName>
</protein>
<dbReference type="EMBL" id="NBAG03000088">
    <property type="protein sequence ID" value="PNI90423.1"/>
    <property type="molecule type" value="Genomic_DNA"/>
</dbReference>
<feature type="compositionally biased region" description="Polar residues" evidence="1">
    <location>
        <begin position="56"/>
        <end position="80"/>
    </location>
</feature>
<proteinExistence type="predicted"/>
<reference evidence="2 3" key="1">
    <citation type="submission" date="2017-12" db="EMBL/GenBank/DDBJ databases">
        <title>High-resolution comparative analysis of great ape genomes.</title>
        <authorList>
            <person name="Pollen A."/>
            <person name="Hastie A."/>
            <person name="Hormozdiari F."/>
            <person name="Dougherty M."/>
            <person name="Liu R."/>
            <person name="Chaisson M."/>
            <person name="Hoppe E."/>
            <person name="Hill C."/>
            <person name="Pang A."/>
            <person name="Hillier L."/>
            <person name="Baker C."/>
            <person name="Armstrong J."/>
            <person name="Shendure J."/>
            <person name="Paten B."/>
            <person name="Wilson R."/>
            <person name="Chao H."/>
            <person name="Schneider V."/>
            <person name="Ventura M."/>
            <person name="Kronenberg Z."/>
            <person name="Murali S."/>
            <person name="Gordon D."/>
            <person name="Cantsilieris S."/>
            <person name="Munson K."/>
            <person name="Nelson B."/>
            <person name="Raja A."/>
            <person name="Underwood J."/>
            <person name="Diekhans M."/>
            <person name="Fiddes I."/>
            <person name="Haussler D."/>
            <person name="Eichler E."/>
        </authorList>
    </citation>
    <scope>NUCLEOTIDE SEQUENCE [LARGE SCALE GENOMIC DNA]</scope>
    <source>
        <strain evidence="2">Yerkes chimp pedigree #C0471</strain>
    </source>
</reference>
<gene>
    <name evidence="2" type="ORF">CK820_G0046111</name>
</gene>
<name>A0A2J8Q2D5_PANTR</name>
<comment type="caution">
    <text evidence="2">The sequence shown here is derived from an EMBL/GenBank/DDBJ whole genome shotgun (WGS) entry which is preliminary data.</text>
</comment>
<dbReference type="AlphaFoldDB" id="A0A2J8Q2D5"/>
<dbReference type="Proteomes" id="UP000236370">
    <property type="component" value="Unassembled WGS sequence"/>
</dbReference>
<feature type="region of interest" description="Disordered" evidence="1">
    <location>
        <begin position="1"/>
        <end position="86"/>
    </location>
</feature>
<evidence type="ECO:0000313" key="3">
    <source>
        <dbReference type="Proteomes" id="UP000236370"/>
    </source>
</evidence>
<sequence>MGERAHSHAAPSATGSGRGWTRRRQRGQATKPSPQGRAQPKPAESAPRSGDKIGSRSITQPGHSSLQPQFLGSSDPTPSASRAAGTTVYGLLGESSMCN</sequence>